<keyword evidence="4" id="KW-1185">Reference proteome</keyword>
<organism evidence="3 4">
    <name type="scientific">Echria macrotheca</name>
    <dbReference type="NCBI Taxonomy" id="438768"/>
    <lineage>
        <taxon>Eukaryota</taxon>
        <taxon>Fungi</taxon>
        <taxon>Dikarya</taxon>
        <taxon>Ascomycota</taxon>
        <taxon>Pezizomycotina</taxon>
        <taxon>Sordariomycetes</taxon>
        <taxon>Sordariomycetidae</taxon>
        <taxon>Sordariales</taxon>
        <taxon>Schizotheciaceae</taxon>
        <taxon>Echria</taxon>
    </lineage>
</organism>
<feature type="compositionally biased region" description="Acidic residues" evidence="1">
    <location>
        <begin position="696"/>
        <end position="713"/>
    </location>
</feature>
<sequence length="713" mass="81363">MTTIPHPADSNGHPEESDEDEMNAVLPDSDDADEHDSDSHDEDVDEDGEEDDEDDDDDDDDLARARQTFFDMEALSESEESEDSYDDHRDCDGMYEEKETYFPQFTRLPMELRLKIWESFCPDLTAQSRVYDFPFNQNRFAEMIFVSQTQAARAVLAVHRESRTFALKSFPDTLEYYLDQPTVGRPTGRLCVLRFRKEKDIILLSNCETGSLRAGGSLCESIPGFTDRICNLAIQPRFFFTQEDIPRPPSDLFPLLKNVFCVVHHSHFSALSLRWCASDQAKYSPVMRFWETEEGVPKQSYEQMYCWPDFEKHRQDCEKEIPLDLMWRVVQLPNYPERNTNADGDEDFDDPRPIPSKEQIAEDVRKQLARLPMWPLVQFDTSGVTRLERLRAWNGKEEDWSESSSFSEDGFYSDDAEAWMDDYYESSGIDDDELAEDATNEDDDDLHVYDDDDSDAQDQSNSLIDFEGLSPLDNGFVAPGEDAGIGNAQFSSPEPESAAETATVDGASEEESDAPVTARRAVNNSRKRVIESDDEEEADEQIPRKRARLANRVQDSDDEEELGDNISRIIVRPIVVDDDSESENLVRPEPGSDGPDSEQDQEDESEQDESESESEEDDESDEDAAPVKRMSLAEKLQLHRRQNPISDDDDDDEDRDSDEPDEYDTRDNGDYQDDEDDEGEDDGDGRGGGAGHSFDFDEMDHEDDGDGEEEEEY</sequence>
<feature type="compositionally biased region" description="Acidic residues" evidence="1">
    <location>
        <begin position="595"/>
        <end position="624"/>
    </location>
</feature>
<dbReference type="AlphaFoldDB" id="A0AAJ0BLN7"/>
<evidence type="ECO:0000256" key="1">
    <source>
        <dbReference type="SAM" id="MobiDB-lite"/>
    </source>
</evidence>
<feature type="region of interest" description="Disordered" evidence="1">
    <location>
        <begin position="425"/>
        <end position="713"/>
    </location>
</feature>
<protein>
    <recommendedName>
        <fullName evidence="2">2EXR domain-containing protein</fullName>
    </recommendedName>
</protein>
<reference evidence="3" key="1">
    <citation type="submission" date="2023-06" db="EMBL/GenBank/DDBJ databases">
        <title>Genome-scale phylogeny and comparative genomics of the fungal order Sordariales.</title>
        <authorList>
            <consortium name="Lawrence Berkeley National Laboratory"/>
            <person name="Hensen N."/>
            <person name="Bonometti L."/>
            <person name="Westerberg I."/>
            <person name="Brannstrom I.O."/>
            <person name="Guillou S."/>
            <person name="Cros-Aarteil S."/>
            <person name="Calhoun S."/>
            <person name="Haridas S."/>
            <person name="Kuo A."/>
            <person name="Mondo S."/>
            <person name="Pangilinan J."/>
            <person name="Riley R."/>
            <person name="Labutti K."/>
            <person name="Andreopoulos B."/>
            <person name="Lipzen A."/>
            <person name="Chen C."/>
            <person name="Yanf M."/>
            <person name="Daum C."/>
            <person name="Ng V."/>
            <person name="Clum A."/>
            <person name="Steindorff A."/>
            <person name="Ohm R."/>
            <person name="Martin F."/>
            <person name="Silar P."/>
            <person name="Natvig D."/>
            <person name="Lalanne C."/>
            <person name="Gautier V."/>
            <person name="Ament-Velasquez S.L."/>
            <person name="Kruys A."/>
            <person name="Hutchinson M.I."/>
            <person name="Powell A.J."/>
            <person name="Barry K."/>
            <person name="Miller A.N."/>
            <person name="Grigoriev I.V."/>
            <person name="Debuchy R."/>
            <person name="Gladieux P."/>
            <person name="Thoren M.H."/>
            <person name="Johannesson H."/>
        </authorList>
    </citation>
    <scope>NUCLEOTIDE SEQUENCE</scope>
    <source>
        <strain evidence="3">PSN4</strain>
    </source>
</reference>
<feature type="compositionally biased region" description="Acidic residues" evidence="1">
    <location>
        <begin position="670"/>
        <end position="683"/>
    </location>
</feature>
<accession>A0AAJ0BLN7</accession>
<feature type="compositionally biased region" description="Acidic residues" evidence="1">
    <location>
        <begin position="425"/>
        <end position="456"/>
    </location>
</feature>
<evidence type="ECO:0000259" key="2">
    <source>
        <dbReference type="Pfam" id="PF20150"/>
    </source>
</evidence>
<dbReference type="InterPro" id="IPR045518">
    <property type="entry name" value="2EXR"/>
</dbReference>
<evidence type="ECO:0000313" key="4">
    <source>
        <dbReference type="Proteomes" id="UP001239445"/>
    </source>
</evidence>
<dbReference type="PANTHER" id="PTHR35910:SF6">
    <property type="entry name" value="2EXR DOMAIN-CONTAINING PROTEIN"/>
    <property type="match status" value="1"/>
</dbReference>
<feature type="domain" description="2EXR" evidence="2">
    <location>
        <begin position="102"/>
        <end position="202"/>
    </location>
</feature>
<dbReference type="Pfam" id="PF20150">
    <property type="entry name" value="2EXR"/>
    <property type="match status" value="1"/>
</dbReference>
<feature type="region of interest" description="Disordered" evidence="1">
    <location>
        <begin position="1"/>
        <end position="89"/>
    </location>
</feature>
<comment type="caution">
    <text evidence="3">The sequence shown here is derived from an EMBL/GenBank/DDBJ whole genome shotgun (WGS) entry which is preliminary data.</text>
</comment>
<dbReference type="Proteomes" id="UP001239445">
    <property type="component" value="Unassembled WGS sequence"/>
</dbReference>
<gene>
    <name evidence="3" type="ORF">QBC47DRAFT_366732</name>
</gene>
<evidence type="ECO:0000313" key="3">
    <source>
        <dbReference type="EMBL" id="KAK1760255.1"/>
    </source>
</evidence>
<feature type="compositionally biased region" description="Acidic residues" evidence="1">
    <location>
        <begin position="74"/>
        <end position="85"/>
    </location>
</feature>
<dbReference type="EMBL" id="MU839827">
    <property type="protein sequence ID" value="KAK1760255.1"/>
    <property type="molecule type" value="Genomic_DNA"/>
</dbReference>
<dbReference type="PANTHER" id="PTHR35910">
    <property type="entry name" value="2EXR DOMAIN-CONTAINING PROTEIN"/>
    <property type="match status" value="1"/>
</dbReference>
<name>A0AAJ0BLN7_9PEZI</name>
<feature type="compositionally biased region" description="Acidic residues" evidence="1">
    <location>
        <begin position="16"/>
        <end position="61"/>
    </location>
</feature>
<feature type="compositionally biased region" description="Acidic residues" evidence="1">
    <location>
        <begin position="646"/>
        <end position="662"/>
    </location>
</feature>
<proteinExistence type="predicted"/>